<dbReference type="SUPFAM" id="SSF53850">
    <property type="entry name" value="Periplasmic binding protein-like II"/>
    <property type="match status" value="1"/>
</dbReference>
<dbReference type="Gene3D" id="1.10.10.10">
    <property type="entry name" value="Winged helix-like DNA-binding domain superfamily/Winged helix DNA-binding domain"/>
    <property type="match status" value="1"/>
</dbReference>
<evidence type="ECO:0000256" key="3">
    <source>
        <dbReference type="ARBA" id="ARBA00023125"/>
    </source>
</evidence>
<evidence type="ECO:0000256" key="2">
    <source>
        <dbReference type="ARBA" id="ARBA00023015"/>
    </source>
</evidence>
<dbReference type="GO" id="GO:0003700">
    <property type="term" value="F:DNA-binding transcription factor activity"/>
    <property type="evidence" value="ECO:0007669"/>
    <property type="project" value="InterPro"/>
</dbReference>
<evidence type="ECO:0000259" key="5">
    <source>
        <dbReference type="PROSITE" id="PS50931"/>
    </source>
</evidence>
<organism evidence="6">
    <name type="scientific">hydrothermal vent metagenome</name>
    <dbReference type="NCBI Taxonomy" id="652676"/>
    <lineage>
        <taxon>unclassified sequences</taxon>
        <taxon>metagenomes</taxon>
        <taxon>ecological metagenomes</taxon>
    </lineage>
</organism>
<dbReference type="InterPro" id="IPR000847">
    <property type="entry name" value="LysR_HTH_N"/>
</dbReference>
<reference evidence="6" key="1">
    <citation type="submission" date="2018-06" db="EMBL/GenBank/DDBJ databases">
        <authorList>
            <person name="Zhirakovskaya E."/>
        </authorList>
    </citation>
    <scope>NUCLEOTIDE SEQUENCE</scope>
</reference>
<comment type="similarity">
    <text evidence="1">Belongs to the LysR transcriptional regulatory family.</text>
</comment>
<dbReference type="Gene3D" id="3.40.190.290">
    <property type="match status" value="1"/>
</dbReference>
<accession>A0A3B1AAE1</accession>
<dbReference type="PRINTS" id="PR00039">
    <property type="entry name" value="HTHLYSR"/>
</dbReference>
<evidence type="ECO:0000313" key="6">
    <source>
        <dbReference type="EMBL" id="VAW89776.1"/>
    </source>
</evidence>
<evidence type="ECO:0000256" key="4">
    <source>
        <dbReference type="ARBA" id="ARBA00023163"/>
    </source>
</evidence>
<keyword evidence="3" id="KW-0238">DNA-binding</keyword>
<proteinExistence type="inferred from homology"/>
<dbReference type="AlphaFoldDB" id="A0A3B1AAE1"/>
<protein>
    <submittedName>
        <fullName evidence="6">Transcriptional regulator, LysR family</fullName>
    </submittedName>
</protein>
<sequence length="296" mass="32866">MNLSDLKAFVCVAEFHSFSAAATKLHITQPAISKRIAALEGSLNTRLFDRIGRSIQLTNAGSTLLLHAQKILLEVEDSRRAIHNLSGTVSGSLSIGTSHHVGLHRLPTVLKAFSRQHPEAQLDLHFLDSEAACREVEHGELELAVVTLPPFGNSPLSMIPIWQDPLVLVTAHDHPLRTLEQITFEQLANHPAILPSHDTFTRALIDHHFNTQQHQLNIRLETNYLETIKMLVSIGQGWSVLPETLIDNSLHPYHGYFTAHRVLGIAHHPKRTLSNAAHAFISACQAPPKKSHKQKT</sequence>
<dbReference type="SUPFAM" id="SSF46785">
    <property type="entry name" value="Winged helix' DNA-binding domain"/>
    <property type="match status" value="1"/>
</dbReference>
<dbReference type="GO" id="GO:0000976">
    <property type="term" value="F:transcription cis-regulatory region binding"/>
    <property type="evidence" value="ECO:0007669"/>
    <property type="project" value="TreeGrafter"/>
</dbReference>
<dbReference type="EMBL" id="UOFQ01000152">
    <property type="protein sequence ID" value="VAW89776.1"/>
    <property type="molecule type" value="Genomic_DNA"/>
</dbReference>
<keyword evidence="4" id="KW-0804">Transcription</keyword>
<dbReference type="PANTHER" id="PTHR30126">
    <property type="entry name" value="HTH-TYPE TRANSCRIPTIONAL REGULATOR"/>
    <property type="match status" value="1"/>
</dbReference>
<dbReference type="FunFam" id="1.10.10.10:FF:000001">
    <property type="entry name" value="LysR family transcriptional regulator"/>
    <property type="match status" value="1"/>
</dbReference>
<dbReference type="Pfam" id="PF03466">
    <property type="entry name" value="LysR_substrate"/>
    <property type="match status" value="1"/>
</dbReference>
<dbReference type="CDD" id="cd05466">
    <property type="entry name" value="PBP2_LTTR_substrate"/>
    <property type="match status" value="1"/>
</dbReference>
<evidence type="ECO:0000256" key="1">
    <source>
        <dbReference type="ARBA" id="ARBA00009437"/>
    </source>
</evidence>
<dbReference type="Pfam" id="PF00126">
    <property type="entry name" value="HTH_1"/>
    <property type="match status" value="1"/>
</dbReference>
<keyword evidence="2" id="KW-0805">Transcription regulation</keyword>
<dbReference type="InterPro" id="IPR036390">
    <property type="entry name" value="WH_DNA-bd_sf"/>
</dbReference>
<dbReference type="InterPro" id="IPR036388">
    <property type="entry name" value="WH-like_DNA-bd_sf"/>
</dbReference>
<gene>
    <name evidence="6" type="ORF">MNBD_GAMMA17-2064</name>
</gene>
<name>A0A3B1AAE1_9ZZZZ</name>
<dbReference type="PROSITE" id="PS50931">
    <property type="entry name" value="HTH_LYSR"/>
    <property type="match status" value="1"/>
</dbReference>
<dbReference type="InterPro" id="IPR005119">
    <property type="entry name" value="LysR_subst-bd"/>
</dbReference>
<dbReference type="PANTHER" id="PTHR30126:SF81">
    <property type="entry name" value="HTH-TYPE TRANSCRIPTIONAL REGULATOR ILVY"/>
    <property type="match status" value="1"/>
</dbReference>
<feature type="domain" description="HTH lysR-type" evidence="5">
    <location>
        <begin position="1"/>
        <end position="58"/>
    </location>
</feature>